<dbReference type="EMBL" id="AP017424">
    <property type="protein sequence ID" value="BAU86392.1"/>
    <property type="molecule type" value="Genomic_DNA"/>
</dbReference>
<protein>
    <submittedName>
        <fullName evidence="1">Uncharacterized protein</fullName>
    </submittedName>
</protein>
<keyword evidence="2" id="KW-1185">Reference proteome</keyword>
<organism evidence="1 2">
    <name type="scientific">Streptomyces laurentii</name>
    <dbReference type="NCBI Taxonomy" id="39478"/>
    <lineage>
        <taxon>Bacteria</taxon>
        <taxon>Bacillati</taxon>
        <taxon>Actinomycetota</taxon>
        <taxon>Actinomycetes</taxon>
        <taxon>Kitasatosporales</taxon>
        <taxon>Streptomycetaceae</taxon>
        <taxon>Streptomyces</taxon>
    </lineage>
</organism>
<accession>A0A169P3Y7</accession>
<dbReference type="Proteomes" id="UP000217676">
    <property type="component" value="Chromosome"/>
</dbReference>
<name>A0A169P3Y7_STRLU</name>
<dbReference type="AlphaFoldDB" id="A0A169P3Y7"/>
<sequence>MCTGCGAALTAPVARVPLPPEAHGRYGHVPMPPLMEPGTYAVDPVPSGPPYRKWEAVGEAEAAARGLFAPVWPVSFGRAGRIVTAPGDTRGTVLIPEHSGDACLGMCAGERPNMACAACGLLVASREDDCGIWQAVWMEPDAVRRVPTGLPVPAPVFTPAPPDTPAGGRHDRWSAAAGAALAHLLAASGGDRLELPGGYADLMVARALGRLLPADGPARRVGLVGDGDPDIAFVPYSAPDAGTAIPVPLPDGIWACLALPGETSPLPASGTLPAGVLRDDYPLPDHPTGTVSPDRAVFLRTLARMPAVRRPWLRALYDRVWVDHVPL</sequence>
<gene>
    <name evidence="1" type="ORF">SLA_5519</name>
</gene>
<reference evidence="1 2" key="1">
    <citation type="journal article" date="2016" name="Genome Announc.">
        <title>Complete Genome Sequence of Thiostrepton-Producing Streptomyces laurentii ATCC 31255.</title>
        <authorList>
            <person name="Doi K."/>
            <person name="Fujino Y."/>
            <person name="Nagayoshi Y."/>
            <person name="Ohshima T."/>
            <person name="Ogata S."/>
        </authorList>
    </citation>
    <scope>NUCLEOTIDE SEQUENCE [LARGE SCALE GENOMIC DNA]</scope>
    <source>
        <strain evidence="1 2">ATCC 31255</strain>
    </source>
</reference>
<dbReference type="KEGG" id="slau:SLA_5519"/>
<proteinExistence type="predicted"/>
<evidence type="ECO:0000313" key="2">
    <source>
        <dbReference type="Proteomes" id="UP000217676"/>
    </source>
</evidence>
<evidence type="ECO:0000313" key="1">
    <source>
        <dbReference type="EMBL" id="BAU86392.1"/>
    </source>
</evidence>